<dbReference type="RefSeq" id="WP_239741587.1">
    <property type="nucleotide sequence ID" value="NZ_JACSYB010000001.1"/>
</dbReference>
<feature type="region of interest" description="Disordered" evidence="2">
    <location>
        <begin position="195"/>
        <end position="217"/>
    </location>
</feature>
<dbReference type="SUPFAM" id="SSF50249">
    <property type="entry name" value="Nucleic acid-binding proteins"/>
    <property type="match status" value="1"/>
</dbReference>
<dbReference type="Gene3D" id="2.40.50.140">
    <property type="entry name" value="Nucleic acid-binding proteins"/>
    <property type="match status" value="1"/>
</dbReference>
<dbReference type="CDD" id="cd04458">
    <property type="entry name" value="CSP_CDS"/>
    <property type="match status" value="1"/>
</dbReference>
<dbReference type="PANTHER" id="PTHR12962:SF1">
    <property type="entry name" value="COLD SHOCK DOMAIN-CONTAINING PROTEIN CG9705"/>
    <property type="match status" value="1"/>
</dbReference>
<dbReference type="InterPro" id="IPR052069">
    <property type="entry name" value="Ca-reg_mRNA-binding_domain"/>
</dbReference>
<proteinExistence type="predicted"/>
<evidence type="ECO:0000256" key="1">
    <source>
        <dbReference type="ARBA" id="ARBA00022553"/>
    </source>
</evidence>
<evidence type="ECO:0000256" key="2">
    <source>
        <dbReference type="SAM" id="MobiDB-lite"/>
    </source>
</evidence>
<dbReference type="GO" id="GO:0003730">
    <property type="term" value="F:mRNA 3'-UTR binding"/>
    <property type="evidence" value="ECO:0007669"/>
    <property type="project" value="TreeGrafter"/>
</dbReference>
<evidence type="ECO:0000259" key="4">
    <source>
        <dbReference type="PROSITE" id="PS51857"/>
    </source>
</evidence>
<comment type="caution">
    <text evidence="5">The sequence shown here is derived from an EMBL/GenBank/DDBJ whole genome shotgun (WGS) entry which is preliminary data.</text>
</comment>
<dbReference type="GO" id="GO:0005829">
    <property type="term" value="C:cytosol"/>
    <property type="evidence" value="ECO:0007669"/>
    <property type="project" value="UniProtKB-ARBA"/>
</dbReference>
<evidence type="ECO:0000313" key="6">
    <source>
        <dbReference type="Proteomes" id="UP001139238"/>
    </source>
</evidence>
<accession>A0A9X2A2Q8</accession>
<dbReference type="GO" id="GO:0043488">
    <property type="term" value="P:regulation of mRNA stability"/>
    <property type="evidence" value="ECO:0007669"/>
    <property type="project" value="TreeGrafter"/>
</dbReference>
<dbReference type="InterPro" id="IPR008613">
    <property type="entry name" value="Excalibur_Ca-bd_domain"/>
</dbReference>
<dbReference type="AlphaFoldDB" id="A0A9X2A2Q8"/>
<dbReference type="Pfam" id="PF00313">
    <property type="entry name" value="CSD"/>
    <property type="match status" value="1"/>
</dbReference>
<name>A0A9X2A2Q8_9GAMM</name>
<evidence type="ECO:0000256" key="3">
    <source>
        <dbReference type="SAM" id="Phobius"/>
    </source>
</evidence>
<keyword evidence="1" id="KW-0597">Phosphoprotein</keyword>
<protein>
    <submittedName>
        <fullName evidence="5">Cold shock domain-containing protein</fullName>
    </submittedName>
</protein>
<sequence>MSIGKIVRWHDDKGFGFVKSHDLDKDVFVHISAFPPNSLRPKVGDDVVFQVENTPKGLQVTRARYKDQLNDNVSTNAQKGNLYLELERDDNISRRKDSDMSFPKKSHRHRQSKLPNNKPKGLFSSLFGLLAIACLIYYGYQNLSNRSEYTNSQVSKQTLANIEQQKSVNNTNFKCDGRQHCSQMNSREEAEWFSQNCPDTKMDGDKDGDVCENDSRW</sequence>
<feature type="domain" description="CSD" evidence="4">
    <location>
        <begin position="1"/>
        <end position="62"/>
    </location>
</feature>
<feature type="transmembrane region" description="Helical" evidence="3">
    <location>
        <begin position="121"/>
        <end position="140"/>
    </location>
</feature>
<keyword evidence="6" id="KW-1185">Reference proteome</keyword>
<keyword evidence="3" id="KW-0812">Transmembrane</keyword>
<reference evidence="5" key="1">
    <citation type="submission" date="2021-08" db="EMBL/GenBank/DDBJ databases">
        <title>Complete genome sequence of Moraxella sp strain PS-22.</title>
        <authorList>
            <person name="Das S.K."/>
        </authorList>
    </citation>
    <scope>NUCLEOTIDE SEQUENCE</scope>
    <source>
        <strain evidence="5">PS-22</strain>
    </source>
</reference>
<dbReference type="InterPro" id="IPR011129">
    <property type="entry name" value="CSD"/>
</dbReference>
<keyword evidence="3" id="KW-0472">Membrane</keyword>
<dbReference type="EMBL" id="JACSYB010000001">
    <property type="protein sequence ID" value="MCG8147092.1"/>
    <property type="molecule type" value="Genomic_DNA"/>
</dbReference>
<keyword evidence="3" id="KW-1133">Transmembrane helix</keyword>
<feature type="compositionally biased region" description="Basic and acidic residues" evidence="2">
    <location>
        <begin position="200"/>
        <end position="217"/>
    </location>
</feature>
<feature type="region of interest" description="Disordered" evidence="2">
    <location>
        <begin position="94"/>
        <end position="117"/>
    </location>
</feature>
<evidence type="ECO:0000313" key="5">
    <source>
        <dbReference type="EMBL" id="MCG8147092.1"/>
    </source>
</evidence>
<dbReference type="PROSITE" id="PS51857">
    <property type="entry name" value="CSD_2"/>
    <property type="match status" value="1"/>
</dbReference>
<organism evidence="5 6">
    <name type="scientific">Moraxella tetraodonis</name>
    <dbReference type="NCBI Taxonomy" id="2767221"/>
    <lineage>
        <taxon>Bacteria</taxon>
        <taxon>Pseudomonadati</taxon>
        <taxon>Pseudomonadota</taxon>
        <taxon>Gammaproteobacteria</taxon>
        <taxon>Moraxellales</taxon>
        <taxon>Moraxellaceae</taxon>
        <taxon>Moraxella</taxon>
    </lineage>
</organism>
<dbReference type="PANTHER" id="PTHR12962">
    <property type="entry name" value="CALCIUM-REGULATED HEAT STABLE PROTEIN CRHSP-24-RELATED"/>
    <property type="match status" value="1"/>
</dbReference>
<dbReference type="Proteomes" id="UP001139238">
    <property type="component" value="Unassembled WGS sequence"/>
</dbReference>
<gene>
    <name evidence="5" type="ORF">H9W84_02970</name>
</gene>
<dbReference type="InterPro" id="IPR012340">
    <property type="entry name" value="NA-bd_OB-fold"/>
</dbReference>
<dbReference type="Pfam" id="PF05901">
    <property type="entry name" value="Excalibur"/>
    <property type="match status" value="1"/>
</dbReference>
<dbReference type="SMART" id="SM00357">
    <property type="entry name" value="CSP"/>
    <property type="match status" value="1"/>
</dbReference>
<dbReference type="InterPro" id="IPR002059">
    <property type="entry name" value="CSP_DNA-bd"/>
</dbReference>